<dbReference type="OrthoDB" id="2423195at2759"/>
<dbReference type="GO" id="GO:0016787">
    <property type="term" value="F:hydrolase activity"/>
    <property type="evidence" value="ECO:0007669"/>
    <property type="project" value="UniProtKB-KW"/>
</dbReference>
<evidence type="ECO:0000313" key="9">
    <source>
        <dbReference type="Proteomes" id="UP000799776"/>
    </source>
</evidence>
<accession>A0A9P4LXS3</accession>
<dbReference type="SMART" id="SM00356">
    <property type="entry name" value="ZnF_C3H1"/>
    <property type="match status" value="1"/>
</dbReference>
<evidence type="ECO:0000256" key="3">
    <source>
        <dbReference type="ARBA" id="ARBA00022806"/>
    </source>
</evidence>
<dbReference type="CDD" id="cd17936">
    <property type="entry name" value="EEXXEc_NFX1"/>
    <property type="match status" value="1"/>
</dbReference>
<evidence type="ECO:0000256" key="6">
    <source>
        <dbReference type="SAM" id="MobiDB-lite"/>
    </source>
</evidence>
<evidence type="ECO:0000256" key="2">
    <source>
        <dbReference type="ARBA" id="ARBA00022771"/>
    </source>
</evidence>
<dbReference type="Gene3D" id="3.40.50.300">
    <property type="entry name" value="P-loop containing nucleotide triphosphate hydrolases"/>
    <property type="match status" value="2"/>
</dbReference>
<feature type="domain" description="C3H1-type" evidence="7">
    <location>
        <begin position="15"/>
        <end position="43"/>
    </location>
</feature>
<sequence>MTDKGRGPGHGHGHGQGQKPCFHFSKTGRCRFGARCKFSHDAAAVINRSTPSARTHSRKEQTPEQTSARDEYQDWKNQIRRAPSSNDLATMRQVWEGALNILDGTDHHSKQRLPHDLDDDALRGLEHIEALMSLEPRGQGNDEFIALVRPFLSVITHDALLDCLSVDTAVGGLYRLIGDDSGARAITFFRHFQASLVEQHLASGPSQSSVQVGSDIMSLLTSLRQLVVREPRVSFHDELPDLINAIENTVTAVGIPEDSTTSVVLRNKILELRGIVGQARGLLRPVQVTGPTGNGARGVTSTAYPRDLILPDGRYDNDNLDIAKIGILPTVAEIRGEFQEFLPSTALDQPHFLTDGMSRHLDTHFRLLRQDIFGELKDSLCGLMGAVEKDPTLLGKESTRLRNIRAHCYPNTRVDSISFDKMRGLEAQLTFPQPRKLLQKSEQERRLWWEASKRLDEGILLCFLFLDGHESSLLLFKSSKNNTNPKDEYTLISGKEVTAVTKLATTDSDNLNSLVRLSAQRTHGILIELPGILLATFVPILENIQRMQHHHRLPFLNWIVPNYSATREDNSTPKIIPPPLYAQSTGFTFSMDPILTRPSEHFSLPPTTGTDDPAVLQKLANGTGLDEGQCKALIAALTREYALIQGPPGTGKSYLGVQLMRVLLEAKSRAKLGPIIVVCYTNHALDQFLENLIEVGIQNVIRIGGQSQSKTLQEKNLRLMSRNEAKTGPEKYQLFKNYERRENLERTFKSCLRALEVASQTRSSNHIEEYLSWNHPEISRQFDQFDEEGFQLAGGPKSRFNLWKEGGASALALPGSRPSEMSDERLVDIASKDIHSLSSAQDRLRLMEIWNKEIRAEKADVLSDSIKEYNETSSEIGKIHDEGDRRVLQTADVIGVTTTGLAKRIEVLQKVHSKVVICEEAAEVLESHLISALLPSVEHVIQIGDHQQLRPQINSFDLSLESRQGRLYKLDRSQFERLAVGEDGQPPFPLAQLNVQRRMRPEISNLIRQTMYPNLIDYSTVETLPNVVGMRQNVFWLDHKYYEEEGDKEHQQTSHSNLWEVSMVQGLVRHIVRQGVYSSDDIAVLTPYTGQLRKLREKLGEEFEVVLSERDEKELIQAGFDEDDDQAQTYLAKKKLSEMLRVATVDNFQGEEAKVVIVSLVRSNPEQKVGFLKTSNRINVLLSRAKHGMYLLGDADTYSNVAMWSQVISMLRGMDAVGTELGLCCPRHLETRLGVSQPEDFARLSPQGGCQLSCDRRLPACGHRCRATCHSESMHEVFACPEPCARLHSPCNHPCQKATCGEDCGHCMIPIDNVKLPCGHTKNKVACYLTQDTAKIHCAVKIKKKGPKCEHLVDVACSVNMQLEGYRCPVACDGLLKCGHQCPGTCAQCRHWTMFDDKPVFIHRFCGKGCDGKEDVQVLQGHFDDLDI</sequence>
<dbReference type="FunFam" id="3.40.50.300:FF:001660">
    <property type="entry name" value="NF-X1 finger and helicase protein, putative"/>
    <property type="match status" value="1"/>
</dbReference>
<dbReference type="SUPFAM" id="SSF52540">
    <property type="entry name" value="P-loop containing nucleoside triphosphate hydrolases"/>
    <property type="match status" value="1"/>
</dbReference>
<keyword evidence="2 5" id="KW-0863">Zinc-finger</keyword>
<dbReference type="InterPro" id="IPR027417">
    <property type="entry name" value="P-loop_NTPase"/>
</dbReference>
<dbReference type="SUPFAM" id="SSF90229">
    <property type="entry name" value="CCCH zinc finger"/>
    <property type="match status" value="1"/>
</dbReference>
<dbReference type="GO" id="GO:0008270">
    <property type="term" value="F:zinc ion binding"/>
    <property type="evidence" value="ECO:0007669"/>
    <property type="project" value="UniProtKB-KW"/>
</dbReference>
<dbReference type="CDD" id="cd06008">
    <property type="entry name" value="NF-X1-zinc-finger"/>
    <property type="match status" value="1"/>
</dbReference>
<keyword evidence="9" id="KW-1185">Reference proteome</keyword>
<keyword evidence="3" id="KW-0547">Nucleotide-binding</keyword>
<organism evidence="8 9">
    <name type="scientific">Saccharata proteae CBS 121410</name>
    <dbReference type="NCBI Taxonomy" id="1314787"/>
    <lineage>
        <taxon>Eukaryota</taxon>
        <taxon>Fungi</taxon>
        <taxon>Dikarya</taxon>
        <taxon>Ascomycota</taxon>
        <taxon>Pezizomycotina</taxon>
        <taxon>Dothideomycetes</taxon>
        <taxon>Dothideomycetes incertae sedis</taxon>
        <taxon>Botryosphaeriales</taxon>
        <taxon>Saccharataceae</taxon>
        <taxon>Saccharata</taxon>
    </lineage>
</organism>
<dbReference type="GO" id="GO:0031380">
    <property type="term" value="C:nuclear RNA-directed RNA polymerase complex"/>
    <property type="evidence" value="ECO:0007669"/>
    <property type="project" value="TreeGrafter"/>
</dbReference>
<dbReference type="CDD" id="cd18808">
    <property type="entry name" value="SF1_C_Upf1"/>
    <property type="match status" value="1"/>
</dbReference>
<feature type="zinc finger region" description="C3H1-type" evidence="5">
    <location>
        <begin position="15"/>
        <end position="43"/>
    </location>
</feature>
<dbReference type="InterPro" id="IPR036855">
    <property type="entry name" value="Znf_CCCH_sf"/>
</dbReference>
<reference evidence="8" key="1">
    <citation type="journal article" date="2020" name="Stud. Mycol.">
        <title>101 Dothideomycetes genomes: a test case for predicting lifestyles and emergence of pathogens.</title>
        <authorList>
            <person name="Haridas S."/>
            <person name="Albert R."/>
            <person name="Binder M."/>
            <person name="Bloem J."/>
            <person name="Labutti K."/>
            <person name="Salamov A."/>
            <person name="Andreopoulos B."/>
            <person name="Baker S."/>
            <person name="Barry K."/>
            <person name="Bills G."/>
            <person name="Bluhm B."/>
            <person name="Cannon C."/>
            <person name="Castanera R."/>
            <person name="Culley D."/>
            <person name="Daum C."/>
            <person name="Ezra D."/>
            <person name="Gonzalez J."/>
            <person name="Henrissat B."/>
            <person name="Kuo A."/>
            <person name="Liang C."/>
            <person name="Lipzen A."/>
            <person name="Lutzoni F."/>
            <person name="Magnuson J."/>
            <person name="Mondo S."/>
            <person name="Nolan M."/>
            <person name="Ohm R."/>
            <person name="Pangilinan J."/>
            <person name="Park H.-J."/>
            <person name="Ramirez L."/>
            <person name="Alfaro M."/>
            <person name="Sun H."/>
            <person name="Tritt A."/>
            <person name="Yoshinaga Y."/>
            <person name="Zwiers L.-H."/>
            <person name="Turgeon B."/>
            <person name="Goodwin S."/>
            <person name="Spatafora J."/>
            <person name="Crous P."/>
            <person name="Grigoriev I."/>
        </authorList>
    </citation>
    <scope>NUCLEOTIDE SEQUENCE</scope>
    <source>
        <strain evidence="8">CBS 121410</strain>
    </source>
</reference>
<dbReference type="InterPro" id="IPR041677">
    <property type="entry name" value="DNA2/NAM7_AAA_11"/>
</dbReference>
<keyword evidence="4 5" id="KW-0862">Zinc</keyword>
<dbReference type="Pfam" id="PF13086">
    <property type="entry name" value="AAA_11"/>
    <property type="match status" value="1"/>
</dbReference>
<keyword evidence="3" id="KW-0347">Helicase</keyword>
<keyword evidence="3" id="KW-0067">ATP-binding</keyword>
<evidence type="ECO:0000313" key="8">
    <source>
        <dbReference type="EMBL" id="KAF2088004.1"/>
    </source>
</evidence>
<protein>
    <submittedName>
        <fullName evidence="8">P-loop containing nucleoside triphosphate hydrolase protein</fullName>
    </submittedName>
</protein>
<name>A0A9P4LXS3_9PEZI</name>
<dbReference type="InterPro" id="IPR045055">
    <property type="entry name" value="DNA2/NAM7-like"/>
</dbReference>
<dbReference type="Pfam" id="PF13087">
    <property type="entry name" value="AAA_12"/>
    <property type="match status" value="1"/>
</dbReference>
<evidence type="ECO:0000256" key="5">
    <source>
        <dbReference type="PROSITE-ProRule" id="PRU00723"/>
    </source>
</evidence>
<dbReference type="Proteomes" id="UP000799776">
    <property type="component" value="Unassembled WGS sequence"/>
</dbReference>
<dbReference type="PROSITE" id="PS50103">
    <property type="entry name" value="ZF_C3H1"/>
    <property type="match status" value="1"/>
</dbReference>
<evidence type="ECO:0000256" key="4">
    <source>
        <dbReference type="ARBA" id="ARBA00022833"/>
    </source>
</evidence>
<evidence type="ECO:0000259" key="7">
    <source>
        <dbReference type="PROSITE" id="PS50103"/>
    </source>
</evidence>
<dbReference type="InterPro" id="IPR047187">
    <property type="entry name" value="SF1_C_Upf1"/>
</dbReference>
<dbReference type="InterPro" id="IPR041679">
    <property type="entry name" value="DNA2/NAM7-like_C"/>
</dbReference>
<comment type="caution">
    <text evidence="8">The sequence shown here is derived from an EMBL/GenBank/DDBJ whole genome shotgun (WGS) entry which is preliminary data.</text>
</comment>
<evidence type="ECO:0000256" key="1">
    <source>
        <dbReference type="ARBA" id="ARBA00022723"/>
    </source>
</evidence>
<feature type="region of interest" description="Disordered" evidence="6">
    <location>
        <begin position="47"/>
        <end position="72"/>
    </location>
</feature>
<feature type="compositionally biased region" description="Basic and acidic residues" evidence="6">
    <location>
        <begin position="58"/>
        <end position="72"/>
    </location>
</feature>
<gene>
    <name evidence="8" type="ORF">K490DRAFT_41098</name>
</gene>
<dbReference type="EMBL" id="ML978718">
    <property type="protein sequence ID" value="KAF2088004.1"/>
    <property type="molecule type" value="Genomic_DNA"/>
</dbReference>
<keyword evidence="1 5" id="KW-0479">Metal-binding</keyword>
<dbReference type="Pfam" id="PF00642">
    <property type="entry name" value="zf-CCCH"/>
    <property type="match status" value="1"/>
</dbReference>
<dbReference type="GO" id="GO:0004386">
    <property type="term" value="F:helicase activity"/>
    <property type="evidence" value="ECO:0007669"/>
    <property type="project" value="InterPro"/>
</dbReference>
<dbReference type="InterPro" id="IPR000571">
    <property type="entry name" value="Znf_CCCH"/>
</dbReference>
<proteinExistence type="predicted"/>
<keyword evidence="8" id="KW-0378">Hydrolase</keyword>
<feature type="region of interest" description="Disordered" evidence="6">
    <location>
        <begin position="1"/>
        <end position="21"/>
    </location>
</feature>
<dbReference type="PANTHER" id="PTHR10887">
    <property type="entry name" value="DNA2/NAM7 HELICASE FAMILY"/>
    <property type="match status" value="1"/>
</dbReference>
<dbReference type="GO" id="GO:0031048">
    <property type="term" value="P:regulatory ncRNA-mediated heterochromatin formation"/>
    <property type="evidence" value="ECO:0007669"/>
    <property type="project" value="TreeGrafter"/>
</dbReference>
<dbReference type="PANTHER" id="PTHR10887:SF445">
    <property type="entry name" value="NFX1-TYPE ZINC FINGER-CONTAINING PROTEIN 1"/>
    <property type="match status" value="1"/>
</dbReference>